<protein>
    <submittedName>
        <fullName evidence="1">Uncharacterized protein</fullName>
    </submittedName>
</protein>
<name>A0ABP3EUX8_9ACTN</name>
<reference evidence="2" key="1">
    <citation type="journal article" date="2019" name="Int. J. Syst. Evol. Microbiol.">
        <title>The Global Catalogue of Microorganisms (GCM) 10K type strain sequencing project: providing services to taxonomists for standard genome sequencing and annotation.</title>
        <authorList>
            <consortium name="The Broad Institute Genomics Platform"/>
            <consortium name="The Broad Institute Genome Sequencing Center for Infectious Disease"/>
            <person name="Wu L."/>
            <person name="Ma J."/>
        </authorList>
    </citation>
    <scope>NUCLEOTIDE SEQUENCE [LARGE SCALE GENOMIC DNA]</scope>
    <source>
        <strain evidence="2">JCM 10425</strain>
    </source>
</reference>
<sequence length="61" mass="6637">MSVLVVTGQSPAFVLLVPPQRRDRTIGAEPDCFGHVLPAEVGICTYTRSRTGRTLQRHACA</sequence>
<dbReference type="EMBL" id="BAAAGX010000033">
    <property type="protein sequence ID" value="GAA0275221.1"/>
    <property type="molecule type" value="Genomic_DNA"/>
</dbReference>
<keyword evidence="2" id="KW-1185">Reference proteome</keyword>
<evidence type="ECO:0000313" key="1">
    <source>
        <dbReference type="EMBL" id="GAA0275221.1"/>
    </source>
</evidence>
<proteinExistence type="predicted"/>
<dbReference type="Proteomes" id="UP001500967">
    <property type="component" value="Unassembled WGS sequence"/>
</dbReference>
<organism evidence="1 2">
    <name type="scientific">Cryptosporangium japonicum</name>
    <dbReference type="NCBI Taxonomy" id="80872"/>
    <lineage>
        <taxon>Bacteria</taxon>
        <taxon>Bacillati</taxon>
        <taxon>Actinomycetota</taxon>
        <taxon>Actinomycetes</taxon>
        <taxon>Cryptosporangiales</taxon>
        <taxon>Cryptosporangiaceae</taxon>
        <taxon>Cryptosporangium</taxon>
    </lineage>
</organism>
<evidence type="ECO:0000313" key="2">
    <source>
        <dbReference type="Proteomes" id="UP001500967"/>
    </source>
</evidence>
<accession>A0ABP3EUX8</accession>
<gene>
    <name evidence="1" type="ORF">GCM10009539_73750</name>
</gene>
<comment type="caution">
    <text evidence="1">The sequence shown here is derived from an EMBL/GenBank/DDBJ whole genome shotgun (WGS) entry which is preliminary data.</text>
</comment>